<dbReference type="Pfam" id="PF01569">
    <property type="entry name" value="PAP2"/>
    <property type="match status" value="1"/>
</dbReference>
<dbReference type="PANTHER" id="PTHR14969:SF13">
    <property type="entry name" value="AT30094P"/>
    <property type="match status" value="1"/>
</dbReference>
<comment type="caution">
    <text evidence="2">The sequence shown here is derived from an EMBL/GenBank/DDBJ whole genome shotgun (WGS) entry which is preliminary data.</text>
</comment>
<dbReference type="EMBL" id="JACCKX010000001">
    <property type="protein sequence ID" value="NZA01824.1"/>
    <property type="molecule type" value="Genomic_DNA"/>
</dbReference>
<dbReference type="InterPro" id="IPR036938">
    <property type="entry name" value="PAP2/HPO_sf"/>
</dbReference>
<dbReference type="InterPro" id="IPR000326">
    <property type="entry name" value="PAP2/HPO"/>
</dbReference>
<reference evidence="2 3" key="1">
    <citation type="submission" date="2020-07" db="EMBL/GenBank/DDBJ databases">
        <authorList>
            <person name="Maaloum M."/>
        </authorList>
    </citation>
    <scope>NUCLEOTIDE SEQUENCE [LARGE SCALE GENOMIC DNA]</scope>
    <source>
        <strain evidence="2 3">GCS-AN-3</strain>
    </source>
</reference>
<sequence length="184" mass="19470">MNGLDQTVFLWLNLGATAPPKLVEVARLASLQLPHWMIAATLAVALAGRPAWRPQAWRVLLSMALAAVAAALLKHGFQHARPFALGLGTQCLPHGKSAGFPSSHATAAMAFAVSAALAPVRWPARLLVGAAALALSWSRIALGLHFPSDVLAAWALGALCALAVQRLPAPNRWRPLLLHFGRRG</sequence>
<evidence type="ECO:0000313" key="3">
    <source>
        <dbReference type="Proteomes" id="UP000589716"/>
    </source>
</evidence>
<feature type="domain" description="Phosphatidic acid phosphatase type 2/haloperoxidase" evidence="1">
    <location>
        <begin position="59"/>
        <end position="165"/>
    </location>
</feature>
<accession>A0A853IUX6</accession>
<gene>
    <name evidence="2" type="ORF">H0I39_08790</name>
</gene>
<dbReference type="SMART" id="SM00014">
    <property type="entry name" value="acidPPc"/>
    <property type="match status" value="1"/>
</dbReference>
<dbReference type="AlphaFoldDB" id="A0A853IUX6"/>
<protein>
    <submittedName>
        <fullName evidence="2">Phosphatase PAP2 family protein</fullName>
    </submittedName>
</protein>
<organism evidence="2 3">
    <name type="scientific">Ottowia beijingensis</name>
    <dbReference type="NCBI Taxonomy" id="1207057"/>
    <lineage>
        <taxon>Bacteria</taxon>
        <taxon>Pseudomonadati</taxon>
        <taxon>Pseudomonadota</taxon>
        <taxon>Betaproteobacteria</taxon>
        <taxon>Burkholderiales</taxon>
        <taxon>Comamonadaceae</taxon>
        <taxon>Ottowia</taxon>
    </lineage>
</organism>
<dbReference type="PANTHER" id="PTHR14969">
    <property type="entry name" value="SPHINGOSINE-1-PHOSPHATE PHOSPHOHYDROLASE"/>
    <property type="match status" value="1"/>
</dbReference>
<dbReference type="Gene3D" id="1.20.144.10">
    <property type="entry name" value="Phosphatidic acid phosphatase type 2/haloperoxidase"/>
    <property type="match status" value="1"/>
</dbReference>
<dbReference type="SUPFAM" id="SSF48317">
    <property type="entry name" value="Acid phosphatase/Vanadium-dependent haloperoxidase"/>
    <property type="match status" value="1"/>
</dbReference>
<dbReference type="RefSeq" id="WP_180550234.1">
    <property type="nucleotide sequence ID" value="NZ_JACCKX010000001.1"/>
</dbReference>
<evidence type="ECO:0000313" key="2">
    <source>
        <dbReference type="EMBL" id="NZA01824.1"/>
    </source>
</evidence>
<name>A0A853IUX6_9BURK</name>
<evidence type="ECO:0000259" key="1">
    <source>
        <dbReference type="SMART" id="SM00014"/>
    </source>
</evidence>
<keyword evidence="3" id="KW-1185">Reference proteome</keyword>
<proteinExistence type="predicted"/>
<dbReference type="Proteomes" id="UP000589716">
    <property type="component" value="Unassembled WGS sequence"/>
</dbReference>